<reference evidence="2" key="2">
    <citation type="journal article" date="2015" name="Data Brief">
        <title>Shoot transcriptome of the giant reed, Arundo donax.</title>
        <authorList>
            <person name="Barrero R.A."/>
            <person name="Guerrero F.D."/>
            <person name="Moolhuijzen P."/>
            <person name="Goolsby J.A."/>
            <person name="Tidwell J."/>
            <person name="Bellgard S.E."/>
            <person name="Bellgard M.I."/>
        </authorList>
    </citation>
    <scope>NUCLEOTIDE SEQUENCE</scope>
    <source>
        <tissue evidence="2">Shoot tissue taken approximately 20 cm above the soil surface</tissue>
    </source>
</reference>
<organism evidence="2">
    <name type="scientific">Arundo donax</name>
    <name type="common">Giant reed</name>
    <name type="synonym">Donax arundinaceus</name>
    <dbReference type="NCBI Taxonomy" id="35708"/>
    <lineage>
        <taxon>Eukaryota</taxon>
        <taxon>Viridiplantae</taxon>
        <taxon>Streptophyta</taxon>
        <taxon>Embryophyta</taxon>
        <taxon>Tracheophyta</taxon>
        <taxon>Spermatophyta</taxon>
        <taxon>Magnoliopsida</taxon>
        <taxon>Liliopsida</taxon>
        <taxon>Poales</taxon>
        <taxon>Poaceae</taxon>
        <taxon>PACMAD clade</taxon>
        <taxon>Arundinoideae</taxon>
        <taxon>Arundineae</taxon>
        <taxon>Arundo</taxon>
    </lineage>
</organism>
<reference evidence="2" key="1">
    <citation type="submission" date="2014-09" db="EMBL/GenBank/DDBJ databases">
        <authorList>
            <person name="Magalhaes I.L.F."/>
            <person name="Oliveira U."/>
            <person name="Santos F.R."/>
            <person name="Vidigal T.H.D.A."/>
            <person name="Brescovit A.D."/>
            <person name="Santos A.J."/>
        </authorList>
    </citation>
    <scope>NUCLEOTIDE SEQUENCE</scope>
    <source>
        <tissue evidence="2">Shoot tissue taken approximately 20 cm above the soil surface</tissue>
    </source>
</reference>
<accession>A0A0A9BYB7</accession>
<feature type="compositionally biased region" description="Basic and acidic residues" evidence="1">
    <location>
        <begin position="1"/>
        <end position="10"/>
    </location>
</feature>
<evidence type="ECO:0000313" key="2">
    <source>
        <dbReference type="EMBL" id="JAD66110.1"/>
    </source>
</evidence>
<evidence type="ECO:0000256" key="1">
    <source>
        <dbReference type="SAM" id="MobiDB-lite"/>
    </source>
</evidence>
<protein>
    <submittedName>
        <fullName evidence="2">Uncharacterized protein</fullName>
    </submittedName>
</protein>
<name>A0A0A9BYB7_ARUDO</name>
<feature type="compositionally biased region" description="Polar residues" evidence="1">
    <location>
        <begin position="11"/>
        <end position="22"/>
    </location>
</feature>
<sequence length="22" mass="2361">MDREKGKSKLAESTQNVAALSP</sequence>
<proteinExistence type="predicted"/>
<feature type="region of interest" description="Disordered" evidence="1">
    <location>
        <begin position="1"/>
        <end position="22"/>
    </location>
</feature>
<dbReference type="EMBL" id="GBRH01231785">
    <property type="protein sequence ID" value="JAD66110.1"/>
    <property type="molecule type" value="Transcribed_RNA"/>
</dbReference>
<dbReference type="AlphaFoldDB" id="A0A0A9BYB7"/>